<reference evidence="1" key="1">
    <citation type="submission" date="2021-06" db="EMBL/GenBank/DDBJ databases">
        <authorList>
            <person name="Kallberg Y."/>
            <person name="Tangrot J."/>
            <person name="Rosling A."/>
        </authorList>
    </citation>
    <scope>NUCLEOTIDE SEQUENCE</scope>
    <source>
        <strain evidence="1">CL356</strain>
    </source>
</reference>
<feature type="non-terminal residue" evidence="1">
    <location>
        <position position="1"/>
    </location>
</feature>
<accession>A0ACA9QH72</accession>
<feature type="non-terminal residue" evidence="1">
    <location>
        <position position="256"/>
    </location>
</feature>
<organism evidence="1 2">
    <name type="scientific">Acaulospora colombiana</name>
    <dbReference type="NCBI Taxonomy" id="27376"/>
    <lineage>
        <taxon>Eukaryota</taxon>
        <taxon>Fungi</taxon>
        <taxon>Fungi incertae sedis</taxon>
        <taxon>Mucoromycota</taxon>
        <taxon>Glomeromycotina</taxon>
        <taxon>Glomeromycetes</taxon>
        <taxon>Diversisporales</taxon>
        <taxon>Acaulosporaceae</taxon>
        <taxon>Acaulospora</taxon>
    </lineage>
</organism>
<evidence type="ECO:0000313" key="1">
    <source>
        <dbReference type="EMBL" id="CAG8747957.1"/>
    </source>
</evidence>
<keyword evidence="2" id="KW-1185">Reference proteome</keyword>
<dbReference type="Proteomes" id="UP000789525">
    <property type="component" value="Unassembled WGS sequence"/>
</dbReference>
<dbReference type="EMBL" id="CAJVPT010051525">
    <property type="protein sequence ID" value="CAG8747957.1"/>
    <property type="molecule type" value="Genomic_DNA"/>
</dbReference>
<proteinExistence type="predicted"/>
<evidence type="ECO:0000313" key="2">
    <source>
        <dbReference type="Proteomes" id="UP000789525"/>
    </source>
</evidence>
<name>A0ACA9QH72_9GLOM</name>
<gene>
    <name evidence="1" type="ORF">ACOLOM_LOCUS12544</name>
</gene>
<comment type="caution">
    <text evidence="1">The sequence shown here is derived from an EMBL/GenBank/DDBJ whole genome shotgun (WGS) entry which is preliminary data.</text>
</comment>
<protein>
    <submittedName>
        <fullName evidence="1">15495_t:CDS:1</fullName>
    </submittedName>
</protein>
<sequence length="256" mass="28539">WTWRVRKGRKCALGSNSWSLEQGAISIPASEEKRGECPALMDFKIIGGDQVEVIPISAGDCYLLNAAQTKAQTTYYLRALSRDGKDVERQRSDNDTICKGTKQRNAGSVRRANPLPPESPELHPVNPAGRQPVNYNGGPSHDSVDHHHPISAPLFCAPTHSIPSGFYLLFTHRRDVSGANGSVEVRQVTAWTRYIRTRIEISVLRYSDRFVSIHINLHPCQARFYQANSHWPTKVEADLANLPSTNMHVVGHKIAL</sequence>